<evidence type="ECO:0000313" key="2">
    <source>
        <dbReference type="Proteomes" id="UP000185728"/>
    </source>
</evidence>
<comment type="caution">
    <text evidence="1">The sequence shown here is derived from an EMBL/GenBank/DDBJ whole genome shotgun (WGS) entry which is preliminary data.</text>
</comment>
<proteinExistence type="predicted"/>
<dbReference type="RefSeq" id="WP_076453944.1">
    <property type="nucleotide sequence ID" value="NZ_FTOB01000002.1"/>
</dbReference>
<evidence type="ECO:0000313" key="1">
    <source>
        <dbReference type="EMBL" id="SIS47549.1"/>
    </source>
</evidence>
<keyword evidence="2" id="KW-1185">Reference proteome</keyword>
<sequence>MKIEPLKEGQSRNGIICESFLISAYTSIEELMDTYRQLLVRNKGNSVLLTLDDLAQAEYTCGHSTMTHDLDETENYDLSTVDPLAFEDGEHIGYLSTPSEFFIRKNNFDKLVKGIAYSSVLQKDLSVDDEELERLIHANTDPYAWIDEYVIAKIVPVEKSYEAICAFPNGYFSCDLNPFENYVLAKRLYDKYGYELLGIGASLLGFVKNEKLQEKEYGALVADLSELYHRPEAEIEKIINPKHNLLFLKYTEQLE</sequence>
<protein>
    <recommendedName>
        <fullName evidence="3">DUF3822 domain-containing protein</fullName>
    </recommendedName>
</protein>
<name>A0ABY1KLE5_9FLAO</name>
<evidence type="ECO:0008006" key="3">
    <source>
        <dbReference type="Google" id="ProtNLM"/>
    </source>
</evidence>
<dbReference type="EMBL" id="FTOB01000002">
    <property type="protein sequence ID" value="SIS47549.1"/>
    <property type="molecule type" value="Genomic_DNA"/>
</dbReference>
<dbReference type="Proteomes" id="UP000185728">
    <property type="component" value="Unassembled WGS sequence"/>
</dbReference>
<accession>A0ABY1KLE5</accession>
<reference evidence="1 2" key="1">
    <citation type="submission" date="2017-01" db="EMBL/GenBank/DDBJ databases">
        <authorList>
            <person name="Varghese N."/>
            <person name="Submissions S."/>
        </authorList>
    </citation>
    <scope>NUCLEOTIDE SEQUENCE [LARGE SCALE GENOMIC DNA]</scope>
    <source>
        <strain evidence="1 2">DSM 2061</strain>
    </source>
</reference>
<gene>
    <name evidence="1" type="ORF">SAMN05421766_102143</name>
</gene>
<organism evidence="1 2">
    <name type="scientific">Zobellia uliginosa</name>
    <dbReference type="NCBI Taxonomy" id="143224"/>
    <lineage>
        <taxon>Bacteria</taxon>
        <taxon>Pseudomonadati</taxon>
        <taxon>Bacteroidota</taxon>
        <taxon>Flavobacteriia</taxon>
        <taxon>Flavobacteriales</taxon>
        <taxon>Flavobacteriaceae</taxon>
        <taxon>Zobellia</taxon>
    </lineage>
</organism>